<reference evidence="1" key="1">
    <citation type="journal article" date="2014" name="Front. Microbiol.">
        <title>High frequency of phylogenetically diverse reductive dehalogenase-homologous genes in deep subseafloor sedimentary metagenomes.</title>
        <authorList>
            <person name="Kawai M."/>
            <person name="Futagami T."/>
            <person name="Toyoda A."/>
            <person name="Takaki Y."/>
            <person name="Nishi S."/>
            <person name="Hori S."/>
            <person name="Arai W."/>
            <person name="Tsubouchi T."/>
            <person name="Morono Y."/>
            <person name="Uchiyama I."/>
            <person name="Ito T."/>
            <person name="Fujiyama A."/>
            <person name="Inagaki F."/>
            <person name="Takami H."/>
        </authorList>
    </citation>
    <scope>NUCLEOTIDE SEQUENCE</scope>
    <source>
        <strain evidence="1">Expedition CK06-06</strain>
    </source>
</reference>
<feature type="non-terminal residue" evidence="1">
    <location>
        <position position="1"/>
    </location>
</feature>
<comment type="caution">
    <text evidence="1">The sequence shown here is derived from an EMBL/GenBank/DDBJ whole genome shotgun (WGS) entry which is preliminary data.</text>
</comment>
<evidence type="ECO:0000313" key="1">
    <source>
        <dbReference type="EMBL" id="GAH43379.1"/>
    </source>
</evidence>
<name>X1GP32_9ZZZZ</name>
<organism evidence="1">
    <name type="scientific">marine sediment metagenome</name>
    <dbReference type="NCBI Taxonomy" id="412755"/>
    <lineage>
        <taxon>unclassified sequences</taxon>
        <taxon>metagenomes</taxon>
        <taxon>ecological metagenomes</taxon>
    </lineage>
</organism>
<dbReference type="EMBL" id="BARU01008611">
    <property type="protein sequence ID" value="GAH43379.1"/>
    <property type="molecule type" value="Genomic_DNA"/>
</dbReference>
<sequence>QYLSIGGAQVAHLEKVYQEGDFSALGIGT</sequence>
<dbReference type="AlphaFoldDB" id="X1GP32"/>
<accession>X1GP32</accession>
<gene>
    <name evidence="1" type="ORF">S03H2_16806</name>
</gene>
<protein>
    <submittedName>
        <fullName evidence="1">Uncharacterized protein</fullName>
    </submittedName>
</protein>
<proteinExistence type="predicted"/>